<gene>
    <name evidence="5" type="ORF">PI95_025605</name>
</gene>
<protein>
    <submittedName>
        <fullName evidence="5">Polysaccharide export protein</fullName>
    </submittedName>
</protein>
<dbReference type="InterPro" id="IPR019554">
    <property type="entry name" value="Soluble_ligand-bd"/>
</dbReference>
<dbReference type="Gene3D" id="3.30.1950.10">
    <property type="entry name" value="wza like domain"/>
    <property type="match status" value="1"/>
</dbReference>
<sequence>MLNTGMLKFLTQSVASVALLMALSVALPDVSQAQRQPRAATTQLDANYTLGGGDRIRVNVFEVPEYTGEYQIPPGGAINLPLIGSVAVQGLTTEQASDEIARRYARFLKRPLISVNLLSPRPINVVVAGEVSRPGAYSLSLQGGAGNDPGVQYPTVLAAITTAQGTLSNADITQVQLRRKLGRSGREQVVTINLRELIRTGRLSQDITLRDGDTIVVPTAARLDLAEARNLSAANFAADPTRPRTVAVVGEVNRPGSYLVTQGGTDGGNAGSAGAGASITGQPTVTRALQLAGGITPQADIRNVKIRRQTRAGGEQIIDINLWQLLQSGDVNQDTIVQDGDTIFFPTATEINAADATVLANTTLSPATIQVGVVGEVKRPGTVEIKPNSSLNQALLAAGGFDGANASSSAVDLVRLNPDGSVTKRKVKVNFAADINSQTNPILRNNDVVVVYRSGTAKVGQTVGSVINPVAGVLGILRSLFLGF</sequence>
<dbReference type="Pfam" id="PF10531">
    <property type="entry name" value="SLBB"/>
    <property type="match status" value="3"/>
</dbReference>
<evidence type="ECO:0000256" key="1">
    <source>
        <dbReference type="ARBA" id="ARBA00022729"/>
    </source>
</evidence>
<dbReference type="EMBL" id="JTCM02000084">
    <property type="protein sequence ID" value="NEU75842.1"/>
    <property type="molecule type" value="Genomic_DNA"/>
</dbReference>
<comment type="caution">
    <text evidence="5">The sequence shown here is derived from an EMBL/GenBank/DDBJ whole genome shotgun (WGS) entry which is preliminary data.</text>
</comment>
<keyword evidence="6" id="KW-1185">Reference proteome</keyword>
<evidence type="ECO:0000259" key="3">
    <source>
        <dbReference type="Pfam" id="PF02563"/>
    </source>
</evidence>
<organism evidence="5 6">
    <name type="scientific">Hassallia byssoidea VB512170</name>
    <dbReference type="NCBI Taxonomy" id="1304833"/>
    <lineage>
        <taxon>Bacteria</taxon>
        <taxon>Bacillati</taxon>
        <taxon>Cyanobacteriota</taxon>
        <taxon>Cyanophyceae</taxon>
        <taxon>Nostocales</taxon>
        <taxon>Tolypothrichaceae</taxon>
        <taxon>Hassallia</taxon>
    </lineage>
</organism>
<evidence type="ECO:0000259" key="4">
    <source>
        <dbReference type="Pfam" id="PF10531"/>
    </source>
</evidence>
<accession>A0A846HEQ1</accession>
<feature type="signal peptide" evidence="2">
    <location>
        <begin position="1"/>
        <end position="33"/>
    </location>
</feature>
<feature type="domain" description="Soluble ligand binding" evidence="4">
    <location>
        <begin position="284"/>
        <end position="317"/>
    </location>
</feature>
<dbReference type="Pfam" id="PF02563">
    <property type="entry name" value="Poly_export"/>
    <property type="match status" value="1"/>
</dbReference>
<reference evidence="5 6" key="1">
    <citation type="journal article" date="2015" name="Genome Announc.">
        <title>Draft Genome Sequence of Cyanobacterium Hassallia byssoidea Strain VB512170, Isolated from Monuments in India.</title>
        <authorList>
            <person name="Singh D."/>
            <person name="Chandrababunaidu M.M."/>
            <person name="Panda A."/>
            <person name="Sen D."/>
            <person name="Bhattacharyya S."/>
            <person name="Adhikary S.P."/>
            <person name="Tripathy S."/>
        </authorList>
    </citation>
    <scope>NUCLEOTIDE SEQUENCE [LARGE SCALE GENOMIC DNA]</scope>
    <source>
        <strain evidence="5 6">VB512170</strain>
    </source>
</reference>
<feature type="domain" description="Polysaccharide export protein N-terminal" evidence="3">
    <location>
        <begin position="45"/>
        <end position="117"/>
    </location>
</feature>
<proteinExistence type="predicted"/>
<dbReference type="AlphaFoldDB" id="A0A846HEQ1"/>
<dbReference type="RefSeq" id="WP_039747996.1">
    <property type="nucleotide sequence ID" value="NZ_JTCM02000084.1"/>
</dbReference>
<feature type="domain" description="Soluble ligand binding" evidence="4">
    <location>
        <begin position="371"/>
        <end position="424"/>
    </location>
</feature>
<evidence type="ECO:0000313" key="5">
    <source>
        <dbReference type="EMBL" id="NEU75842.1"/>
    </source>
</evidence>
<feature type="domain" description="Soluble ligand binding" evidence="4">
    <location>
        <begin position="246"/>
        <end position="265"/>
    </location>
</feature>
<dbReference type="PANTHER" id="PTHR33619">
    <property type="entry name" value="POLYSACCHARIDE EXPORT PROTEIN GFCE-RELATED"/>
    <property type="match status" value="1"/>
</dbReference>
<dbReference type="GO" id="GO:0015159">
    <property type="term" value="F:polysaccharide transmembrane transporter activity"/>
    <property type="evidence" value="ECO:0007669"/>
    <property type="project" value="InterPro"/>
</dbReference>
<dbReference type="PANTHER" id="PTHR33619:SF3">
    <property type="entry name" value="POLYSACCHARIDE EXPORT PROTEIN GFCE-RELATED"/>
    <property type="match status" value="1"/>
</dbReference>
<evidence type="ECO:0000313" key="6">
    <source>
        <dbReference type="Proteomes" id="UP000031549"/>
    </source>
</evidence>
<feature type="chain" id="PRO_5032670909" evidence="2">
    <location>
        <begin position="34"/>
        <end position="484"/>
    </location>
</feature>
<dbReference type="InterPro" id="IPR049712">
    <property type="entry name" value="Poly_export"/>
</dbReference>
<evidence type="ECO:0000256" key="2">
    <source>
        <dbReference type="SAM" id="SignalP"/>
    </source>
</evidence>
<dbReference type="InterPro" id="IPR003715">
    <property type="entry name" value="Poly_export_N"/>
</dbReference>
<dbReference type="Proteomes" id="UP000031549">
    <property type="component" value="Unassembled WGS sequence"/>
</dbReference>
<name>A0A846HEQ1_9CYAN</name>
<keyword evidence="1 2" id="KW-0732">Signal</keyword>
<dbReference type="Gene3D" id="3.10.560.10">
    <property type="entry name" value="Outer membrane lipoprotein wza domain like"/>
    <property type="match status" value="3"/>
</dbReference>